<organism evidence="3 4">
    <name type="scientific">Syncephalis pseudoplumigaleata</name>
    <dbReference type="NCBI Taxonomy" id="1712513"/>
    <lineage>
        <taxon>Eukaryota</taxon>
        <taxon>Fungi</taxon>
        <taxon>Fungi incertae sedis</taxon>
        <taxon>Zoopagomycota</taxon>
        <taxon>Zoopagomycotina</taxon>
        <taxon>Zoopagomycetes</taxon>
        <taxon>Zoopagales</taxon>
        <taxon>Piptocephalidaceae</taxon>
        <taxon>Syncephalis</taxon>
    </lineage>
</organism>
<dbReference type="PANTHER" id="PTHR10300">
    <property type="entry name" value="CALCIPRESSIN"/>
    <property type="match status" value="1"/>
</dbReference>
<keyword evidence="4" id="KW-1185">Reference proteome</keyword>
<dbReference type="GO" id="GO:0005737">
    <property type="term" value="C:cytoplasm"/>
    <property type="evidence" value="ECO:0007669"/>
    <property type="project" value="TreeGrafter"/>
</dbReference>
<dbReference type="Proteomes" id="UP000278143">
    <property type="component" value="Unassembled WGS sequence"/>
</dbReference>
<reference evidence="4" key="1">
    <citation type="journal article" date="2018" name="Nat. Microbiol.">
        <title>Leveraging single-cell genomics to expand the fungal tree of life.</title>
        <authorList>
            <person name="Ahrendt S.R."/>
            <person name="Quandt C.A."/>
            <person name="Ciobanu D."/>
            <person name="Clum A."/>
            <person name="Salamov A."/>
            <person name="Andreopoulos B."/>
            <person name="Cheng J.F."/>
            <person name="Woyke T."/>
            <person name="Pelin A."/>
            <person name="Henrissat B."/>
            <person name="Reynolds N.K."/>
            <person name="Benny G.L."/>
            <person name="Smith M.E."/>
            <person name="James T.Y."/>
            <person name="Grigoriev I.V."/>
        </authorList>
    </citation>
    <scope>NUCLEOTIDE SEQUENCE [LARGE SCALE GENOMIC DNA]</scope>
    <source>
        <strain evidence="4">Benny S71-1</strain>
    </source>
</reference>
<dbReference type="AlphaFoldDB" id="A0A4P9Z6J3"/>
<evidence type="ECO:0000313" key="3">
    <source>
        <dbReference type="EMBL" id="RKP27782.1"/>
    </source>
</evidence>
<dbReference type="EMBL" id="KZ989152">
    <property type="protein sequence ID" value="RKP27782.1"/>
    <property type="molecule type" value="Genomic_DNA"/>
</dbReference>
<dbReference type="InterPro" id="IPR012677">
    <property type="entry name" value="Nucleotide-bd_a/b_plait_sf"/>
</dbReference>
<dbReference type="InterPro" id="IPR006931">
    <property type="entry name" value="Calcipressin"/>
</dbReference>
<comment type="similarity">
    <text evidence="1">Belongs to the RCAN family.</text>
</comment>
<dbReference type="GO" id="GO:0019722">
    <property type="term" value="P:calcium-mediated signaling"/>
    <property type="evidence" value="ECO:0007669"/>
    <property type="project" value="InterPro"/>
</dbReference>
<proteinExistence type="inferred from homology"/>
<dbReference type="GO" id="GO:0005634">
    <property type="term" value="C:nucleus"/>
    <property type="evidence" value="ECO:0007669"/>
    <property type="project" value="TreeGrafter"/>
</dbReference>
<feature type="region of interest" description="Disordered" evidence="2">
    <location>
        <begin position="282"/>
        <end position="312"/>
    </location>
</feature>
<dbReference type="GO" id="GO:0008597">
    <property type="term" value="F:calcium-dependent protein serine/threonine phosphatase regulator activity"/>
    <property type="evidence" value="ECO:0007669"/>
    <property type="project" value="TreeGrafter"/>
</dbReference>
<evidence type="ECO:0000256" key="1">
    <source>
        <dbReference type="ARBA" id="ARBA00008209"/>
    </source>
</evidence>
<dbReference type="PANTHER" id="PTHR10300:SF14">
    <property type="entry name" value="PROTEIN SARAH"/>
    <property type="match status" value="1"/>
</dbReference>
<evidence type="ECO:0000313" key="4">
    <source>
        <dbReference type="Proteomes" id="UP000278143"/>
    </source>
</evidence>
<name>A0A4P9Z6J3_9FUNG</name>
<sequence>MSTRSAGFTVSNTLLITQLAPDAFTGHALESLRKKLDLLAQGKQAQQADAPDRATAKSACIHKFIPLPSFARVMVVLRRETDALRVKLAFDRASWCGQEIRVYFGEHTALEEKKKSLLGVPDNDRLWLISPPGSPPVDWESTREEPPNLRTHADDLFAALSAVAEQQERQQEMRSTLLPSPLEPPTMQLLNGGSGGGGRLQTLLPSSKVRLSREEVTLPAIAVQNWDDGCPSAMDNVVCGLAVPALHATMPAVDSTPSQASAPSMCPKQPAITFTFTTTTTTENEQAVSDLPSPATPDHAPIQFRTSIPPPL</sequence>
<dbReference type="OrthoDB" id="17212at2759"/>
<dbReference type="Gene3D" id="3.30.70.330">
    <property type="match status" value="1"/>
</dbReference>
<dbReference type="Pfam" id="PF04847">
    <property type="entry name" value="Calcipressin"/>
    <property type="match status" value="1"/>
</dbReference>
<accession>A0A4P9Z6J3</accession>
<gene>
    <name evidence="3" type="ORF">SYNPS1DRAFT_20778</name>
</gene>
<evidence type="ECO:0000256" key="2">
    <source>
        <dbReference type="SAM" id="MobiDB-lite"/>
    </source>
</evidence>
<protein>
    <submittedName>
        <fullName evidence="3">Calcipressin</fullName>
    </submittedName>
</protein>